<dbReference type="PROSITE" id="PS50181">
    <property type="entry name" value="FBOX"/>
    <property type="match status" value="1"/>
</dbReference>
<keyword evidence="3" id="KW-1185">Reference proteome</keyword>
<comment type="caution">
    <text evidence="2">The sequence shown here is derived from an EMBL/GenBank/DDBJ whole genome shotgun (WGS) entry which is preliminary data.</text>
</comment>
<evidence type="ECO:0000313" key="3">
    <source>
        <dbReference type="Proteomes" id="UP001632038"/>
    </source>
</evidence>
<name>A0ABD3CGE5_9LAMI</name>
<dbReference type="PANTHER" id="PTHR31672">
    <property type="entry name" value="BNACNNG10540D PROTEIN"/>
    <property type="match status" value="1"/>
</dbReference>
<dbReference type="CDD" id="cd22157">
    <property type="entry name" value="F-box_AtFBW1-like"/>
    <property type="match status" value="1"/>
</dbReference>
<dbReference type="PANTHER" id="PTHR31672:SF13">
    <property type="entry name" value="F-BOX PROTEIN CPR30-LIKE"/>
    <property type="match status" value="1"/>
</dbReference>
<dbReference type="InterPro" id="IPR001810">
    <property type="entry name" value="F-box_dom"/>
</dbReference>
<dbReference type="InterPro" id="IPR006527">
    <property type="entry name" value="F-box-assoc_dom_typ1"/>
</dbReference>
<dbReference type="SUPFAM" id="SSF50965">
    <property type="entry name" value="Galactose oxidase, central domain"/>
    <property type="match status" value="1"/>
</dbReference>
<dbReference type="Gene3D" id="1.20.1280.50">
    <property type="match status" value="1"/>
</dbReference>
<dbReference type="InterPro" id="IPR050796">
    <property type="entry name" value="SCF_F-box_component"/>
</dbReference>
<dbReference type="Proteomes" id="UP001632038">
    <property type="component" value="Unassembled WGS sequence"/>
</dbReference>
<protein>
    <recommendedName>
        <fullName evidence="1">F-box domain-containing protein</fullName>
    </recommendedName>
</protein>
<dbReference type="Pfam" id="PF07734">
    <property type="entry name" value="FBA_1"/>
    <property type="match status" value="1"/>
</dbReference>
<accession>A0ABD3CGE5</accession>
<dbReference type="SUPFAM" id="SSF81383">
    <property type="entry name" value="F-box domain"/>
    <property type="match status" value="1"/>
</dbReference>
<evidence type="ECO:0000259" key="1">
    <source>
        <dbReference type="PROSITE" id="PS50181"/>
    </source>
</evidence>
<dbReference type="InterPro" id="IPR036047">
    <property type="entry name" value="F-box-like_dom_sf"/>
</dbReference>
<organism evidence="2 3">
    <name type="scientific">Castilleja foliolosa</name>
    <dbReference type="NCBI Taxonomy" id="1961234"/>
    <lineage>
        <taxon>Eukaryota</taxon>
        <taxon>Viridiplantae</taxon>
        <taxon>Streptophyta</taxon>
        <taxon>Embryophyta</taxon>
        <taxon>Tracheophyta</taxon>
        <taxon>Spermatophyta</taxon>
        <taxon>Magnoliopsida</taxon>
        <taxon>eudicotyledons</taxon>
        <taxon>Gunneridae</taxon>
        <taxon>Pentapetalae</taxon>
        <taxon>asterids</taxon>
        <taxon>lamiids</taxon>
        <taxon>Lamiales</taxon>
        <taxon>Orobanchaceae</taxon>
        <taxon>Pedicularideae</taxon>
        <taxon>Castillejinae</taxon>
        <taxon>Castilleja</taxon>
    </lineage>
</organism>
<gene>
    <name evidence="2" type="ORF">CASFOL_028009</name>
</gene>
<dbReference type="InterPro" id="IPR011043">
    <property type="entry name" value="Gal_Oxase/kelch_b-propeller"/>
</dbReference>
<sequence length="432" mass="48361">MEIKKKTLEEYLREKFISPEMGKQHIVAMDNSVFPPDIIVCILARLPLKALFRFKSVCKAWRNLLSSTEFDRERRGQFSSYSRNQAFITESSYDPLSRSCYRTFSLLEIESDENKPRVLEHPLLETKDLDIVGCCDGLICMGNPFSKQESIVFWNPAMTNLFKVIRLPESVDVSVRGLASIGFGCDGERGDCKVVVISFFGSYDPTEVDVYSVNSDSWIKIEPGFAIYDCSPRSIVAVNGNPYWVVDVDETQYAKTISAKLGGVGNYEVLACLDVSKMELKTVPASSGDFCFSSAEHVLADWKGSLGALTCSRNRNNDMVESFNVWVFNDGENVWKKEHSFRVAIEVSLGEILNCSKNGKILGRRTSGELFAFDPETGWVKVYDVQPWSYTGNLVMYTYTETSTKIEGMQLVPANRGKRNTSVINGGASGVN</sequence>
<dbReference type="NCBIfam" id="TIGR01640">
    <property type="entry name" value="F_box_assoc_1"/>
    <property type="match status" value="1"/>
</dbReference>
<dbReference type="EMBL" id="JAVIJP010000036">
    <property type="protein sequence ID" value="KAL3628963.1"/>
    <property type="molecule type" value="Genomic_DNA"/>
</dbReference>
<dbReference type="Pfam" id="PF00646">
    <property type="entry name" value="F-box"/>
    <property type="match status" value="1"/>
</dbReference>
<dbReference type="InterPro" id="IPR017451">
    <property type="entry name" value="F-box-assoc_interact_dom"/>
</dbReference>
<dbReference type="SMART" id="SM00256">
    <property type="entry name" value="FBOX"/>
    <property type="match status" value="1"/>
</dbReference>
<proteinExistence type="predicted"/>
<evidence type="ECO:0000313" key="2">
    <source>
        <dbReference type="EMBL" id="KAL3628963.1"/>
    </source>
</evidence>
<feature type="domain" description="F-box" evidence="1">
    <location>
        <begin position="28"/>
        <end position="74"/>
    </location>
</feature>
<reference evidence="3" key="1">
    <citation type="journal article" date="2024" name="IScience">
        <title>Strigolactones Initiate the Formation of Haustorium-like Structures in Castilleja.</title>
        <authorList>
            <person name="Buerger M."/>
            <person name="Peterson D."/>
            <person name="Chory J."/>
        </authorList>
    </citation>
    <scope>NUCLEOTIDE SEQUENCE [LARGE SCALE GENOMIC DNA]</scope>
</reference>
<dbReference type="AlphaFoldDB" id="A0ABD3CGE5"/>